<accession>A0A151KVS3</accession>
<gene>
    <name evidence="1" type="ORF">ATY37_19855</name>
</gene>
<dbReference type="RefSeq" id="WP_061897569.1">
    <property type="nucleotide sequence ID" value="NZ_CP195598.1"/>
</dbReference>
<organism evidence="1 2">
    <name type="scientific">Vibrio cidicii</name>
    <dbReference type="NCBI Taxonomy" id="1763883"/>
    <lineage>
        <taxon>Bacteria</taxon>
        <taxon>Pseudomonadati</taxon>
        <taxon>Pseudomonadota</taxon>
        <taxon>Gammaproteobacteria</taxon>
        <taxon>Vibrionales</taxon>
        <taxon>Vibrionaceae</taxon>
        <taxon>Vibrio</taxon>
    </lineage>
</organism>
<evidence type="ECO:0000313" key="2">
    <source>
        <dbReference type="Proteomes" id="UP000075346"/>
    </source>
</evidence>
<name>A0A151KVS3_9VIBR</name>
<evidence type="ECO:0000313" key="1">
    <source>
        <dbReference type="EMBL" id="KYN86044.1"/>
    </source>
</evidence>
<dbReference type="EMBL" id="LOBR01000062">
    <property type="protein sequence ID" value="KYN86044.1"/>
    <property type="molecule type" value="Genomic_DNA"/>
</dbReference>
<proteinExistence type="predicted"/>
<reference evidence="2" key="1">
    <citation type="submission" date="2015-12" db="EMBL/GenBank/DDBJ databases">
        <authorList>
            <person name="Shamseldin A."/>
            <person name="Moawad H."/>
            <person name="Abd El-Rahim W.M."/>
            <person name="Sadowsky M.J."/>
        </authorList>
    </citation>
    <scope>NUCLEOTIDE SEQUENCE [LARGE SCALE GENOMIC DNA]</scope>
    <source>
        <strain evidence="2">2538-88</strain>
    </source>
</reference>
<dbReference type="Proteomes" id="UP000075346">
    <property type="component" value="Unassembled WGS sequence"/>
</dbReference>
<dbReference type="AlphaFoldDB" id="A0A151KVS3"/>
<sequence>MKAHNDKALRQKYSVRLMSNHKWNKFFLTMAEHGADFSGIEYHFTDSEKAFSGHAPSKQQVWDSAIDDPVKGSGGPVEYKYIERIFIPRSYSYQLYENGPTAHRALNLERFLMELCKVGEFPIIRTESGIEILGYET</sequence>
<protein>
    <submittedName>
        <fullName evidence="1">Uncharacterized protein</fullName>
    </submittedName>
</protein>
<comment type="caution">
    <text evidence="1">The sequence shown here is derived from an EMBL/GenBank/DDBJ whole genome shotgun (WGS) entry which is preliminary data.</text>
</comment>